<comment type="caution">
    <text evidence="2">The sequence shown here is derived from an EMBL/GenBank/DDBJ whole genome shotgun (WGS) entry which is preliminary data.</text>
</comment>
<keyword evidence="1" id="KW-1133">Transmembrane helix</keyword>
<dbReference type="Proteomes" id="UP001552479">
    <property type="component" value="Unassembled WGS sequence"/>
</dbReference>
<evidence type="ECO:0000313" key="3">
    <source>
        <dbReference type="Proteomes" id="UP001552479"/>
    </source>
</evidence>
<organism evidence="2 3">
    <name type="scientific">Streptomyces roseoverticillatus</name>
    <dbReference type="NCBI Taxonomy" id="66429"/>
    <lineage>
        <taxon>Bacteria</taxon>
        <taxon>Bacillati</taxon>
        <taxon>Actinomycetota</taxon>
        <taxon>Actinomycetes</taxon>
        <taxon>Kitasatosporales</taxon>
        <taxon>Streptomycetaceae</taxon>
        <taxon>Streptomyces</taxon>
    </lineage>
</organism>
<reference evidence="2 3" key="1">
    <citation type="submission" date="2024-06" db="EMBL/GenBank/DDBJ databases">
        <title>The Natural Products Discovery Center: Release of the First 8490 Sequenced Strains for Exploring Actinobacteria Biosynthetic Diversity.</title>
        <authorList>
            <person name="Kalkreuter E."/>
            <person name="Kautsar S.A."/>
            <person name="Yang D."/>
            <person name="Bader C.D."/>
            <person name="Teijaro C.N."/>
            <person name="Fluegel L."/>
            <person name="Davis C.M."/>
            <person name="Simpson J.R."/>
            <person name="Lauterbach L."/>
            <person name="Steele A.D."/>
            <person name="Gui C."/>
            <person name="Meng S."/>
            <person name="Li G."/>
            <person name="Viehrig K."/>
            <person name="Ye F."/>
            <person name="Su P."/>
            <person name="Kiefer A.F."/>
            <person name="Nichols A."/>
            <person name="Cepeda A.J."/>
            <person name="Yan W."/>
            <person name="Fan B."/>
            <person name="Jiang Y."/>
            <person name="Adhikari A."/>
            <person name="Zheng C.-J."/>
            <person name="Schuster L."/>
            <person name="Cowan T.M."/>
            <person name="Smanski M.J."/>
            <person name="Chevrette M.G."/>
            <person name="De Carvalho L.P.S."/>
            <person name="Shen B."/>
        </authorList>
    </citation>
    <scope>NUCLEOTIDE SEQUENCE [LARGE SCALE GENOMIC DNA]</scope>
    <source>
        <strain evidence="2 3">NPDC053791</strain>
    </source>
</reference>
<accession>A0ABV3IMX0</accession>
<name>A0ABV3IMX0_9ACTN</name>
<sequence>MLIVALDPAAYEKVRAVTVPLLPRGLPDYPPSAVLPWWVRRTGYETVAIRGAIWFDADWTPHFARFGSREPRFNAFSPVESSLAYGLRPVFGRFPGNSPALLRGYLPRRQLHKGTWLILLILLGYAGLVTAFALW</sequence>
<protein>
    <submittedName>
        <fullName evidence="2">Uncharacterized protein</fullName>
    </submittedName>
</protein>
<keyword evidence="1" id="KW-0812">Transmembrane</keyword>
<dbReference type="EMBL" id="JBFASG010000001">
    <property type="protein sequence ID" value="MEV4921612.1"/>
    <property type="molecule type" value="Genomic_DNA"/>
</dbReference>
<dbReference type="RefSeq" id="WP_366086468.1">
    <property type="nucleotide sequence ID" value="NZ_JBFASG010000001.1"/>
</dbReference>
<feature type="transmembrane region" description="Helical" evidence="1">
    <location>
        <begin position="116"/>
        <end position="134"/>
    </location>
</feature>
<gene>
    <name evidence="2" type="ORF">AB0L03_01945</name>
</gene>
<evidence type="ECO:0000256" key="1">
    <source>
        <dbReference type="SAM" id="Phobius"/>
    </source>
</evidence>
<keyword evidence="1" id="KW-0472">Membrane</keyword>
<proteinExistence type="predicted"/>
<evidence type="ECO:0000313" key="2">
    <source>
        <dbReference type="EMBL" id="MEV4921612.1"/>
    </source>
</evidence>
<keyword evidence="3" id="KW-1185">Reference proteome</keyword>